<evidence type="ECO:0000313" key="6">
    <source>
        <dbReference type="EMBL" id="ACY19253.1"/>
    </source>
</evidence>
<dbReference type="GO" id="GO:0008983">
    <property type="term" value="F:protein-glutamate O-methyltransferase activity"/>
    <property type="evidence" value="ECO:0007669"/>
    <property type="project" value="UniProtKB-EC"/>
</dbReference>
<dbReference type="InterPro" id="IPR022642">
    <property type="entry name" value="CheR_C"/>
</dbReference>
<keyword evidence="3" id="KW-0949">S-adenosyl-L-methionine</keyword>
<dbReference type="InterPro" id="IPR011990">
    <property type="entry name" value="TPR-like_helical_dom_sf"/>
</dbReference>
<dbReference type="eggNOG" id="COG1352">
    <property type="taxonomic scope" value="Bacteria"/>
</dbReference>
<dbReference type="Gene3D" id="1.25.40.10">
    <property type="entry name" value="Tetratricopeptide repeat domain"/>
    <property type="match status" value="1"/>
</dbReference>
<dbReference type="KEGG" id="hoh:Hoch_6789"/>
<organism evidence="6 7">
    <name type="scientific">Haliangium ochraceum (strain DSM 14365 / JCM 11303 / SMP-2)</name>
    <dbReference type="NCBI Taxonomy" id="502025"/>
    <lineage>
        <taxon>Bacteria</taxon>
        <taxon>Pseudomonadati</taxon>
        <taxon>Myxococcota</taxon>
        <taxon>Polyangia</taxon>
        <taxon>Haliangiales</taxon>
        <taxon>Kofleriaceae</taxon>
        <taxon>Haliangium</taxon>
    </lineage>
</organism>
<evidence type="ECO:0000256" key="2">
    <source>
        <dbReference type="ARBA" id="ARBA00022679"/>
    </source>
</evidence>
<dbReference type="Proteomes" id="UP000001880">
    <property type="component" value="Chromosome"/>
</dbReference>
<dbReference type="PANTHER" id="PTHR24422:SF19">
    <property type="entry name" value="CHEMOTAXIS PROTEIN METHYLTRANSFERASE"/>
    <property type="match status" value="1"/>
</dbReference>
<dbReference type="SMART" id="SM00138">
    <property type="entry name" value="MeTrc"/>
    <property type="match status" value="1"/>
</dbReference>
<keyword evidence="7" id="KW-1185">Reference proteome</keyword>
<dbReference type="SUPFAM" id="SSF48452">
    <property type="entry name" value="TPR-like"/>
    <property type="match status" value="1"/>
</dbReference>
<dbReference type="RefSeq" id="WP_012831845.1">
    <property type="nucleotide sequence ID" value="NC_013440.1"/>
</dbReference>
<dbReference type="InterPro" id="IPR029063">
    <property type="entry name" value="SAM-dependent_MTases_sf"/>
</dbReference>
<evidence type="ECO:0000256" key="4">
    <source>
        <dbReference type="SAM" id="MobiDB-lite"/>
    </source>
</evidence>
<evidence type="ECO:0000313" key="7">
    <source>
        <dbReference type="Proteomes" id="UP000001880"/>
    </source>
</evidence>
<dbReference type="SUPFAM" id="SSF53335">
    <property type="entry name" value="S-adenosyl-L-methionine-dependent methyltransferases"/>
    <property type="match status" value="1"/>
</dbReference>
<keyword evidence="1 6" id="KW-0489">Methyltransferase</keyword>
<accession>D0LUD0</accession>
<dbReference type="EMBL" id="CP001804">
    <property type="protein sequence ID" value="ACY19253.1"/>
    <property type="molecule type" value="Genomic_DNA"/>
</dbReference>
<dbReference type="InterPro" id="IPR000780">
    <property type="entry name" value="CheR_MeTrfase"/>
</dbReference>
<dbReference type="PANTHER" id="PTHR24422">
    <property type="entry name" value="CHEMOTAXIS PROTEIN METHYLTRANSFERASE"/>
    <property type="match status" value="1"/>
</dbReference>
<name>D0LUD0_HALO1</name>
<dbReference type="InterPro" id="IPR050903">
    <property type="entry name" value="Bact_Chemotaxis_MeTrfase"/>
</dbReference>
<reference evidence="6 7" key="1">
    <citation type="journal article" date="2010" name="Stand. Genomic Sci.">
        <title>Complete genome sequence of Haliangium ochraceum type strain (SMP-2).</title>
        <authorList>
            <consortium name="US DOE Joint Genome Institute (JGI-PGF)"/>
            <person name="Ivanova N."/>
            <person name="Daum C."/>
            <person name="Lang E."/>
            <person name="Abt B."/>
            <person name="Kopitz M."/>
            <person name="Saunders E."/>
            <person name="Lapidus A."/>
            <person name="Lucas S."/>
            <person name="Glavina Del Rio T."/>
            <person name="Nolan M."/>
            <person name="Tice H."/>
            <person name="Copeland A."/>
            <person name="Cheng J.F."/>
            <person name="Chen F."/>
            <person name="Bruce D."/>
            <person name="Goodwin L."/>
            <person name="Pitluck S."/>
            <person name="Mavromatis K."/>
            <person name="Pati A."/>
            <person name="Mikhailova N."/>
            <person name="Chen A."/>
            <person name="Palaniappan K."/>
            <person name="Land M."/>
            <person name="Hauser L."/>
            <person name="Chang Y.J."/>
            <person name="Jeffries C.D."/>
            <person name="Detter J.C."/>
            <person name="Brettin T."/>
            <person name="Rohde M."/>
            <person name="Goker M."/>
            <person name="Bristow J."/>
            <person name="Markowitz V."/>
            <person name="Eisen J.A."/>
            <person name="Hugenholtz P."/>
            <person name="Kyrpides N.C."/>
            <person name="Klenk H.P."/>
        </authorList>
    </citation>
    <scope>NUCLEOTIDE SEQUENCE [LARGE SCALE GENOMIC DNA]</scope>
    <source>
        <strain evidence="7">DSM 14365 / CIP 107738 / JCM 11303 / AJ 13395 / SMP-2</strain>
    </source>
</reference>
<proteinExistence type="predicted"/>
<dbReference type="PRINTS" id="PR00996">
    <property type="entry name" value="CHERMTFRASE"/>
</dbReference>
<protein>
    <submittedName>
        <fullName evidence="6">MCP methyltransferase, CheR-type</fullName>
        <ecNumber evidence="6">2.1.1.80</ecNumber>
    </submittedName>
</protein>
<evidence type="ECO:0000256" key="3">
    <source>
        <dbReference type="ARBA" id="ARBA00022691"/>
    </source>
</evidence>
<evidence type="ECO:0000256" key="1">
    <source>
        <dbReference type="ARBA" id="ARBA00022603"/>
    </source>
</evidence>
<dbReference type="STRING" id="502025.Hoch_6789"/>
<dbReference type="Gene3D" id="3.40.50.150">
    <property type="entry name" value="Vaccinia Virus protein VP39"/>
    <property type="match status" value="1"/>
</dbReference>
<gene>
    <name evidence="6" type="ordered locus">Hoch_6789</name>
</gene>
<dbReference type="eggNOG" id="COG0457">
    <property type="taxonomic scope" value="Bacteria"/>
</dbReference>
<sequence length="486" mass="53155">MHDPLWHTLAALFHGWTGMLVPDTMRATAVYELTRMAAQRGREPLALLAALDGDAEARQELLDRIGLGTTWFAREQSGIAALVAKLAPMAQRRRPLRVWSAGCSSGEEPYTLAMSFADAGVDARILATDLNRRALRHARDARYSRRAIARLPDAWQTRYFDYLDDETARVIEALRERVSFARHNLRSDETLPPGWRELDAVVCRNVLIYFQRYEAVEMVHKLVAHCRVGGYLLLSAVEQPLFWMSELAPQRETDQLMQVSPGPVSVGASLHGALSPARIQEPPKLPQARVLSPRARGVRRQRAPAAASPPASTRASASGNADPGSGRDAATQPATPSDAPREDAAQSPEVADLLQRACELEKLGQLDEALQRLTAAANRAPLAAAVHLERGLLLKRLTRLDEAVHALRAARFLDADSWLAPYQLAMCLEARGELKEAEEGYRHALAVIDAGGGPGPSRSAQALAHLATTAAEVCRQRVGKRAHGNE</sequence>
<feature type="region of interest" description="Disordered" evidence="4">
    <location>
        <begin position="276"/>
        <end position="348"/>
    </location>
</feature>
<dbReference type="SMART" id="SM00028">
    <property type="entry name" value="TPR"/>
    <property type="match status" value="3"/>
</dbReference>
<dbReference type="PROSITE" id="PS50123">
    <property type="entry name" value="CHER"/>
    <property type="match status" value="1"/>
</dbReference>
<dbReference type="InterPro" id="IPR019734">
    <property type="entry name" value="TPR_rpt"/>
</dbReference>
<feature type="domain" description="CheR-type methyltransferase" evidence="5">
    <location>
        <begin position="1"/>
        <end position="238"/>
    </location>
</feature>
<dbReference type="EC" id="2.1.1.80" evidence="6"/>
<evidence type="ECO:0000259" key="5">
    <source>
        <dbReference type="PROSITE" id="PS50123"/>
    </source>
</evidence>
<dbReference type="HOGENOM" id="CLU_025854_4_1_7"/>
<dbReference type="AlphaFoldDB" id="D0LUD0"/>
<dbReference type="GO" id="GO:0032259">
    <property type="term" value="P:methylation"/>
    <property type="evidence" value="ECO:0007669"/>
    <property type="project" value="UniProtKB-KW"/>
</dbReference>
<keyword evidence="2 6" id="KW-0808">Transferase</keyword>
<dbReference type="Pfam" id="PF01739">
    <property type="entry name" value="CheR"/>
    <property type="match status" value="1"/>
</dbReference>
<feature type="compositionally biased region" description="Low complexity" evidence="4">
    <location>
        <begin position="303"/>
        <end position="318"/>
    </location>
</feature>